<feature type="signal peptide" evidence="12">
    <location>
        <begin position="1"/>
        <end position="43"/>
    </location>
</feature>
<proteinExistence type="inferred from homology"/>
<dbReference type="GO" id="GO:0005576">
    <property type="term" value="C:extracellular region"/>
    <property type="evidence" value="ECO:0007669"/>
    <property type="project" value="UniProtKB-SubCell"/>
</dbReference>
<keyword evidence="12" id="KW-0732">Signal</keyword>
<evidence type="ECO:0000256" key="8">
    <source>
        <dbReference type="ARBA" id="ARBA00022971"/>
    </source>
</evidence>
<gene>
    <name evidence="13" type="ORF">CT690_23845</name>
</gene>
<feature type="transmembrane region" description="Helical" evidence="11">
    <location>
        <begin position="67"/>
        <end position="83"/>
    </location>
</feature>
<evidence type="ECO:0000313" key="14">
    <source>
        <dbReference type="Proteomes" id="UP000248196"/>
    </source>
</evidence>
<comment type="subunit">
    <text evidence="10">Monomer. Interacts with itself to form filaments; also interacts with TraQ.</text>
</comment>
<keyword evidence="11" id="KW-0812">Transmembrane</keyword>
<evidence type="ECO:0000256" key="9">
    <source>
        <dbReference type="ARBA" id="ARBA00023136"/>
    </source>
</evidence>
<reference evidence="13 14" key="1">
    <citation type="submission" date="2017-11" db="EMBL/GenBank/DDBJ databases">
        <title>Genome sequence of the oocydin A producing rhizobacterium Serratia plymuthica 4Rx5.</title>
        <authorList>
            <person name="Matilla M.A."/>
            <person name="Udaondo Z."/>
            <person name="Salmond G.P.C."/>
        </authorList>
    </citation>
    <scope>NUCLEOTIDE SEQUENCE [LARGE SCALE GENOMIC DNA]</scope>
    <source>
        <strain evidence="13 14">4Rx5</strain>
    </source>
</reference>
<keyword evidence="8" id="KW-0184">Conjugation</keyword>
<dbReference type="InterPro" id="IPR008873">
    <property type="entry name" value="TraA"/>
</dbReference>
<evidence type="ECO:0000313" key="13">
    <source>
        <dbReference type="EMBL" id="PYD36581.1"/>
    </source>
</evidence>
<name>A0A318NRW5_SERPL</name>
<comment type="caution">
    <text evidence="13">The sequence shown here is derived from an EMBL/GenBank/DDBJ whole genome shotgun (WGS) entry which is preliminary data.</text>
</comment>
<evidence type="ECO:0000256" key="3">
    <source>
        <dbReference type="ARBA" id="ARBA00009586"/>
    </source>
</evidence>
<evidence type="ECO:0000256" key="7">
    <source>
        <dbReference type="ARBA" id="ARBA00022525"/>
    </source>
</evidence>
<evidence type="ECO:0000256" key="2">
    <source>
        <dbReference type="ARBA" id="ARBA00004613"/>
    </source>
</evidence>
<keyword evidence="5" id="KW-1003">Cell membrane</keyword>
<dbReference type="OrthoDB" id="6614132at2"/>
<organism evidence="13 14">
    <name type="scientific">Serratia plymuthica</name>
    <dbReference type="NCBI Taxonomy" id="82996"/>
    <lineage>
        <taxon>Bacteria</taxon>
        <taxon>Pseudomonadati</taxon>
        <taxon>Pseudomonadota</taxon>
        <taxon>Gammaproteobacteria</taxon>
        <taxon>Enterobacterales</taxon>
        <taxon>Yersiniaceae</taxon>
        <taxon>Serratia</taxon>
    </lineage>
</organism>
<sequence length="110" mass="11761">MKKYTQALKYHGSNVLNSAKKHKNVLMALGGAASLVAAGPALATTSQDIFASQGATVKASFGHGSSVEKWFYIGETLIALFVYSKQRSPLVFAGLFMMFLFTRIVAALIG</sequence>
<accession>A0A318NRW5</accession>
<evidence type="ECO:0000256" key="4">
    <source>
        <dbReference type="ARBA" id="ARBA00018586"/>
    </source>
</evidence>
<dbReference type="Pfam" id="PF05513">
    <property type="entry name" value="TraA"/>
    <property type="match status" value="1"/>
</dbReference>
<evidence type="ECO:0000256" key="11">
    <source>
        <dbReference type="SAM" id="Phobius"/>
    </source>
</evidence>
<comment type="subcellular location">
    <subcellularLocation>
        <location evidence="1">Cell inner membrane</location>
        <topology evidence="1">Multi-pass membrane protein</topology>
    </subcellularLocation>
    <subcellularLocation>
        <location evidence="2">Secreted</location>
    </subcellularLocation>
</comment>
<dbReference type="Proteomes" id="UP000248196">
    <property type="component" value="Unassembled WGS sequence"/>
</dbReference>
<comment type="similarity">
    <text evidence="3">Belongs to the TraA family.</text>
</comment>
<evidence type="ECO:0000256" key="12">
    <source>
        <dbReference type="SAM" id="SignalP"/>
    </source>
</evidence>
<evidence type="ECO:0000256" key="1">
    <source>
        <dbReference type="ARBA" id="ARBA00004429"/>
    </source>
</evidence>
<keyword evidence="9 11" id="KW-0472">Membrane</keyword>
<feature type="transmembrane region" description="Helical" evidence="11">
    <location>
        <begin position="90"/>
        <end position="109"/>
    </location>
</feature>
<keyword evidence="6" id="KW-0997">Cell inner membrane</keyword>
<dbReference type="RefSeq" id="WP_020453972.1">
    <property type="nucleotide sequence ID" value="NZ_PESE01000011.1"/>
</dbReference>
<dbReference type="EMBL" id="PESE01000011">
    <property type="protein sequence ID" value="PYD36581.1"/>
    <property type="molecule type" value="Genomic_DNA"/>
</dbReference>
<protein>
    <recommendedName>
        <fullName evidence="4">Pilin</fullName>
    </recommendedName>
</protein>
<dbReference type="GO" id="GO:0005886">
    <property type="term" value="C:plasma membrane"/>
    <property type="evidence" value="ECO:0007669"/>
    <property type="project" value="UniProtKB-SubCell"/>
</dbReference>
<keyword evidence="7" id="KW-0964">Secreted</keyword>
<evidence type="ECO:0000256" key="6">
    <source>
        <dbReference type="ARBA" id="ARBA00022519"/>
    </source>
</evidence>
<keyword evidence="11" id="KW-1133">Transmembrane helix</keyword>
<evidence type="ECO:0000256" key="10">
    <source>
        <dbReference type="ARBA" id="ARBA00026027"/>
    </source>
</evidence>
<feature type="chain" id="PRO_5016241310" description="Pilin" evidence="12">
    <location>
        <begin position="44"/>
        <end position="110"/>
    </location>
</feature>
<dbReference type="AlphaFoldDB" id="A0A318NRW5"/>
<evidence type="ECO:0000256" key="5">
    <source>
        <dbReference type="ARBA" id="ARBA00022475"/>
    </source>
</evidence>